<organism evidence="4 5">
    <name type="scientific">Alcaligenes parafaecalis</name>
    <dbReference type="NCBI Taxonomy" id="171260"/>
    <lineage>
        <taxon>Bacteria</taxon>
        <taxon>Pseudomonadati</taxon>
        <taxon>Pseudomonadota</taxon>
        <taxon>Betaproteobacteria</taxon>
        <taxon>Burkholderiales</taxon>
        <taxon>Alcaligenaceae</taxon>
        <taxon>Alcaligenes</taxon>
    </lineage>
</organism>
<sequence>MSELSYSDLAHWAAHHLENRPPRAKSLVMTLFGDVIRPHGGKLWLGSLIQLLAPFGISDRLVRTSVYRLAEEGWLSAQREGRRSQYTLRPEASQRFEHAYQRIYTPTYLAWDGQWTLIFSMPSLMMNSKQRADLRKELLWEGFCALSPTAFLHPNPDHTILDYILQATQAQSQVYVGKLEPSQLPQTRPLSQLIQDSWDLAQVANGYGQFIQRFAPALAMLNAGQSYNDELAFVIRTLLIHEFRRIQLHDPQLPIELLPAGWAGKQAYELCRDVYRQVCGKAERYILSTLRAEDEQAPEAAAYFYERFDGLPQATAPDQA</sequence>
<evidence type="ECO:0000313" key="4">
    <source>
        <dbReference type="EMBL" id="MCX5464853.1"/>
    </source>
</evidence>
<dbReference type="PANTHER" id="PTHR30319:SF1">
    <property type="entry name" value="TRANSCRIPTIONAL REPRESSOR PAAX"/>
    <property type="match status" value="1"/>
</dbReference>
<dbReference type="RefSeq" id="WP_222667549.1">
    <property type="nucleotide sequence ID" value="NZ_JAPKNA010000003.1"/>
</dbReference>
<gene>
    <name evidence="4" type="primary">paaX</name>
    <name evidence="4" type="ORF">OSH09_11715</name>
</gene>
<evidence type="ECO:0000259" key="2">
    <source>
        <dbReference type="Pfam" id="PF08223"/>
    </source>
</evidence>
<dbReference type="InterPro" id="IPR036388">
    <property type="entry name" value="WH-like_DNA-bd_sf"/>
</dbReference>
<dbReference type="Gene3D" id="1.10.10.10">
    <property type="entry name" value="Winged helix-like DNA-binding domain superfamily/Winged helix DNA-binding domain"/>
    <property type="match status" value="1"/>
</dbReference>
<dbReference type="PIRSF" id="PIRSF020623">
    <property type="entry name" value="PaaX"/>
    <property type="match status" value="1"/>
</dbReference>
<evidence type="ECO:0000259" key="1">
    <source>
        <dbReference type="Pfam" id="PF07848"/>
    </source>
</evidence>
<dbReference type="Pfam" id="PF07848">
    <property type="entry name" value="PaaX"/>
    <property type="match status" value="1"/>
</dbReference>
<feature type="domain" description="Transcriptional repressor PaaX-like C-terminal" evidence="2">
    <location>
        <begin position="198"/>
        <end position="286"/>
    </location>
</feature>
<dbReference type="InterPro" id="IPR011965">
    <property type="entry name" value="PaaX_trns_reg"/>
</dbReference>
<dbReference type="InterPro" id="IPR013225">
    <property type="entry name" value="PaaX_C"/>
</dbReference>
<protein>
    <submittedName>
        <fullName evidence="4">Phenylacetic acid degradation operon negative regulatory protein PaaX</fullName>
    </submittedName>
</protein>
<evidence type="ECO:0000313" key="5">
    <source>
        <dbReference type="Proteomes" id="UP001209916"/>
    </source>
</evidence>
<feature type="domain" description="Transcriptional repressor PaaX-like N-terminal" evidence="1">
    <location>
        <begin position="23"/>
        <end position="88"/>
    </location>
</feature>
<dbReference type="Pfam" id="PF08223">
    <property type="entry name" value="PaaX_C"/>
    <property type="match status" value="1"/>
</dbReference>
<evidence type="ECO:0000259" key="3">
    <source>
        <dbReference type="Pfam" id="PF20803"/>
    </source>
</evidence>
<proteinExistence type="predicted"/>
<dbReference type="InterPro" id="IPR048846">
    <property type="entry name" value="PaaX-like_central"/>
</dbReference>
<dbReference type="Pfam" id="PF20803">
    <property type="entry name" value="PaaX_M"/>
    <property type="match status" value="1"/>
</dbReference>
<dbReference type="PANTHER" id="PTHR30319">
    <property type="entry name" value="PHENYLACETIC ACID REGULATOR-RELATED TRANSCRIPTIONAL REPRESSOR"/>
    <property type="match status" value="1"/>
</dbReference>
<comment type="caution">
    <text evidence="4">The sequence shown here is derived from an EMBL/GenBank/DDBJ whole genome shotgun (WGS) entry which is preliminary data.</text>
</comment>
<dbReference type="Gene3D" id="1.20.58.1460">
    <property type="match status" value="1"/>
</dbReference>
<accession>A0ABT3VMW8</accession>
<keyword evidence="5" id="KW-1185">Reference proteome</keyword>
<dbReference type="EMBL" id="JAPKNA010000003">
    <property type="protein sequence ID" value="MCX5464853.1"/>
    <property type="molecule type" value="Genomic_DNA"/>
</dbReference>
<dbReference type="Proteomes" id="UP001209916">
    <property type="component" value="Unassembled WGS sequence"/>
</dbReference>
<dbReference type="InterPro" id="IPR012906">
    <property type="entry name" value="PaaX-like_N"/>
</dbReference>
<dbReference type="NCBIfam" id="TIGR02277">
    <property type="entry name" value="PaaX_trns_reg"/>
    <property type="match status" value="1"/>
</dbReference>
<reference evidence="4 5" key="1">
    <citation type="submission" date="2022-11" db="EMBL/GenBank/DDBJ databases">
        <title>Biodiversity and phylogenetic relationships of bacteria.</title>
        <authorList>
            <person name="Machado R.A.R."/>
            <person name="Bhat A."/>
            <person name="Loulou A."/>
            <person name="Kallel S."/>
        </authorList>
    </citation>
    <scope>NUCLEOTIDE SEQUENCE [LARGE SCALE GENOMIC DNA]</scope>
    <source>
        <strain evidence="4 5">DSM 13975</strain>
    </source>
</reference>
<name>A0ABT3VMW8_9BURK</name>
<feature type="domain" description="Transcriptional repressor PaaX-like central Cas2-like" evidence="3">
    <location>
        <begin position="110"/>
        <end position="177"/>
    </location>
</feature>